<proteinExistence type="predicted"/>
<keyword evidence="3" id="KW-0808">Transferase</keyword>
<feature type="domain" description="Endonuclease/exonuclease/phosphatase" evidence="2">
    <location>
        <begin position="84"/>
        <end position="196"/>
    </location>
</feature>
<dbReference type="InterPro" id="IPR036691">
    <property type="entry name" value="Endo/exonu/phosph_ase_sf"/>
</dbReference>
<evidence type="ECO:0000259" key="2">
    <source>
        <dbReference type="Pfam" id="PF14529"/>
    </source>
</evidence>
<evidence type="ECO:0000256" key="1">
    <source>
        <dbReference type="SAM" id="MobiDB-lite"/>
    </source>
</evidence>
<dbReference type="SUPFAM" id="SSF56219">
    <property type="entry name" value="DNase I-like"/>
    <property type="match status" value="1"/>
</dbReference>
<gene>
    <name evidence="3" type="ORF">EVAR_77697_1</name>
</gene>
<dbReference type="Gene3D" id="3.60.10.10">
    <property type="entry name" value="Endonuclease/exonuclease/phosphatase"/>
    <property type="match status" value="1"/>
</dbReference>
<dbReference type="Pfam" id="PF14529">
    <property type="entry name" value="Exo_endo_phos_2"/>
    <property type="match status" value="1"/>
</dbReference>
<name>A0A4C1TDR7_EUMVA</name>
<dbReference type="InterPro" id="IPR005135">
    <property type="entry name" value="Endo/exonuclease/phosphatase"/>
</dbReference>
<keyword evidence="3" id="KW-0548">Nucleotidyltransferase</keyword>
<sequence>MHRSNGTTLGLVLTILERSDQTVGALEYHADIIMMREILLKPKKAKTCKIRNFTQLRTDRPIPTLTNIEATACSLSMAGHGIMILVSVYLPPKKKLLWSDLEVLFALGDAVILFGDFNSKITHWNCNHSNRSGRKMVQLTEELHFDIITPLTPTRYPSNENHRSDILDITLVNALGLKVSCIETLQCLSSDHPPVIMRLGSLTEEIDTSNLNTIPNDIVSTYDVDEAIGALTNHVNVVVENSSRVVPANSDHNELPRDVNELKRAKNAAVRRASKYPTCENKSHARAFRRYWGLAKAFKTEGYVPTSTLRKPDNSIAFDDHEKDDTLADSIEQKYFDNPPHKEEVRQSLLPTKRRSGTNNTL</sequence>
<evidence type="ECO:0000313" key="4">
    <source>
        <dbReference type="Proteomes" id="UP000299102"/>
    </source>
</evidence>
<evidence type="ECO:0000313" key="3">
    <source>
        <dbReference type="EMBL" id="GBP11547.1"/>
    </source>
</evidence>
<reference evidence="3 4" key="1">
    <citation type="journal article" date="2019" name="Commun. Biol.">
        <title>The bagworm genome reveals a unique fibroin gene that provides high tensile strength.</title>
        <authorList>
            <person name="Kono N."/>
            <person name="Nakamura H."/>
            <person name="Ohtoshi R."/>
            <person name="Tomita M."/>
            <person name="Numata K."/>
            <person name="Arakawa K."/>
        </authorList>
    </citation>
    <scope>NUCLEOTIDE SEQUENCE [LARGE SCALE GENOMIC DNA]</scope>
</reference>
<dbReference type="PANTHER" id="PTHR33273:SF4">
    <property type="entry name" value="ENDONUCLEASE_EXONUCLEASE_PHOSPHATASE DOMAIN-CONTAINING PROTEIN"/>
    <property type="match status" value="1"/>
</dbReference>
<organism evidence="3 4">
    <name type="scientific">Eumeta variegata</name>
    <name type="common">Bagworm moth</name>
    <name type="synonym">Eumeta japonica</name>
    <dbReference type="NCBI Taxonomy" id="151549"/>
    <lineage>
        <taxon>Eukaryota</taxon>
        <taxon>Metazoa</taxon>
        <taxon>Ecdysozoa</taxon>
        <taxon>Arthropoda</taxon>
        <taxon>Hexapoda</taxon>
        <taxon>Insecta</taxon>
        <taxon>Pterygota</taxon>
        <taxon>Neoptera</taxon>
        <taxon>Endopterygota</taxon>
        <taxon>Lepidoptera</taxon>
        <taxon>Glossata</taxon>
        <taxon>Ditrysia</taxon>
        <taxon>Tineoidea</taxon>
        <taxon>Psychidae</taxon>
        <taxon>Oiketicinae</taxon>
        <taxon>Eumeta</taxon>
    </lineage>
</organism>
<dbReference type="GO" id="GO:0003964">
    <property type="term" value="F:RNA-directed DNA polymerase activity"/>
    <property type="evidence" value="ECO:0007669"/>
    <property type="project" value="UniProtKB-KW"/>
</dbReference>
<comment type="caution">
    <text evidence="3">The sequence shown here is derived from an EMBL/GenBank/DDBJ whole genome shotgun (WGS) entry which is preliminary data.</text>
</comment>
<dbReference type="PANTHER" id="PTHR33273">
    <property type="entry name" value="DOMAIN-CONTAINING PROTEIN, PUTATIVE-RELATED"/>
    <property type="match status" value="1"/>
</dbReference>
<keyword evidence="3" id="KW-0695">RNA-directed DNA polymerase</keyword>
<accession>A0A4C1TDR7</accession>
<dbReference type="OrthoDB" id="7487383at2759"/>
<keyword evidence="4" id="KW-1185">Reference proteome</keyword>
<dbReference type="AlphaFoldDB" id="A0A4C1TDR7"/>
<dbReference type="Proteomes" id="UP000299102">
    <property type="component" value="Unassembled WGS sequence"/>
</dbReference>
<feature type="region of interest" description="Disordered" evidence="1">
    <location>
        <begin position="339"/>
        <end position="362"/>
    </location>
</feature>
<dbReference type="EMBL" id="BGZK01000047">
    <property type="protein sequence ID" value="GBP11547.1"/>
    <property type="molecule type" value="Genomic_DNA"/>
</dbReference>
<protein>
    <submittedName>
        <fullName evidence="3">RNA-directed DNA polymerase from mobile element jockey</fullName>
    </submittedName>
</protein>